<dbReference type="Proteomes" id="UP001321473">
    <property type="component" value="Unassembled WGS sequence"/>
</dbReference>
<evidence type="ECO:0000313" key="2">
    <source>
        <dbReference type="Proteomes" id="UP001321473"/>
    </source>
</evidence>
<protein>
    <submittedName>
        <fullName evidence="1">Uncharacterized protein</fullName>
    </submittedName>
</protein>
<keyword evidence="2" id="KW-1185">Reference proteome</keyword>
<name>A0AAQ4DQF6_AMBAM</name>
<organism evidence="1 2">
    <name type="scientific">Amblyomma americanum</name>
    <name type="common">Lone star tick</name>
    <dbReference type="NCBI Taxonomy" id="6943"/>
    <lineage>
        <taxon>Eukaryota</taxon>
        <taxon>Metazoa</taxon>
        <taxon>Ecdysozoa</taxon>
        <taxon>Arthropoda</taxon>
        <taxon>Chelicerata</taxon>
        <taxon>Arachnida</taxon>
        <taxon>Acari</taxon>
        <taxon>Parasitiformes</taxon>
        <taxon>Ixodida</taxon>
        <taxon>Ixodoidea</taxon>
        <taxon>Ixodidae</taxon>
        <taxon>Amblyomminae</taxon>
        <taxon>Amblyomma</taxon>
    </lineage>
</organism>
<reference evidence="1 2" key="1">
    <citation type="journal article" date="2023" name="Arcadia Sci">
        <title>De novo assembly of a long-read Amblyomma americanum tick genome.</title>
        <authorList>
            <person name="Chou S."/>
            <person name="Poskanzer K.E."/>
            <person name="Rollins M."/>
            <person name="Thuy-Boun P.S."/>
        </authorList>
    </citation>
    <scope>NUCLEOTIDE SEQUENCE [LARGE SCALE GENOMIC DNA]</scope>
    <source>
        <strain evidence="1">F_SG_1</strain>
        <tissue evidence="1">Salivary glands</tissue>
    </source>
</reference>
<dbReference type="AlphaFoldDB" id="A0AAQ4DQF6"/>
<dbReference type="EMBL" id="JARKHS020028093">
    <property type="protein sequence ID" value="KAK8764696.1"/>
    <property type="molecule type" value="Genomic_DNA"/>
</dbReference>
<sequence length="300" mass="33823">MFWDSQCLQGSAEGGEQPEQLLCFFGATFDGPWPTRLCSHLVYCGASLDASDKWLQLDARPGARRALNSFLALKAGGADEYNGGHPGRPLLVMGVQEPPTPLGAADTNQSWPLAFAEPGRARDLARRGANWLSNRRLDGLALLEQRLDPARIDAYLTILREFRTAFSGKLLLLFSIFWLYDMENRVKNLFLERRIKDLIRLTDFTLLETHMPPHKEGECVTFLPNSFSRSPSSQPQPFAMLESILSQFPRLCVALVHVDFDDYLGACSDGRGPFTRLSSVHEVLRRFAVTAQFYVDLRRR</sequence>
<accession>A0AAQ4DQF6</accession>
<evidence type="ECO:0000313" key="1">
    <source>
        <dbReference type="EMBL" id="KAK8764696.1"/>
    </source>
</evidence>
<gene>
    <name evidence="1" type="ORF">V5799_032699</name>
</gene>
<comment type="caution">
    <text evidence="1">The sequence shown here is derived from an EMBL/GenBank/DDBJ whole genome shotgun (WGS) entry which is preliminary data.</text>
</comment>
<proteinExistence type="predicted"/>